<feature type="domain" description="PilZ" evidence="5">
    <location>
        <begin position="128"/>
        <end position="244"/>
    </location>
</feature>
<keyword evidence="7" id="KW-0966">Cell projection</keyword>
<evidence type="ECO:0000256" key="1">
    <source>
        <dbReference type="ARBA" id="ARBA00022636"/>
    </source>
</evidence>
<dbReference type="STRING" id="34027.SAMN05421829_12335"/>
<evidence type="ECO:0000256" key="3">
    <source>
        <dbReference type="ARBA" id="ARBA00023143"/>
    </source>
</evidence>
<dbReference type="InterPro" id="IPR009875">
    <property type="entry name" value="PilZ_domain"/>
</dbReference>
<keyword evidence="7" id="KW-0282">Flagellum</keyword>
<keyword evidence="7" id="KW-0969">Cilium</keyword>
<keyword evidence="1 4" id="KW-0973">c-di-GMP</keyword>
<evidence type="ECO:0000256" key="2">
    <source>
        <dbReference type="ARBA" id="ARBA00022741"/>
    </source>
</evidence>
<comment type="subunit">
    <text evidence="4">Monomer. Interacts with the flagellar basal bodies.</text>
</comment>
<dbReference type="InterPro" id="IPR009926">
    <property type="entry name" value="T3SS_YcgR_PilZN"/>
</dbReference>
<dbReference type="Gene3D" id="2.40.10.220">
    <property type="entry name" value="predicted glycosyltransferase like domains"/>
    <property type="match status" value="1"/>
</dbReference>
<dbReference type="Gene3D" id="2.30.110.10">
    <property type="entry name" value="Electron Transport, Fmn-binding Protein, Chain A"/>
    <property type="match status" value="1"/>
</dbReference>
<proteinExistence type="inferred from homology"/>
<evidence type="ECO:0000313" key="7">
    <source>
        <dbReference type="EMBL" id="SIR61200.1"/>
    </source>
</evidence>
<comment type="function">
    <text evidence="4">Acts as a flagellar brake, regulating swimming and swarming in a bis-(3'-5') cyclic diguanylic acid (c-di-GMP)-dependent manner. Binds 1 c-di-GMP dimer per subunit. Increasing levels of c-di-GMP lead to decreased motility.</text>
</comment>
<dbReference type="AlphaFoldDB" id="A0A1N7CC96"/>
<dbReference type="RefSeq" id="WP_076604321.1">
    <property type="nucleotide sequence ID" value="NZ_FTMD01000023.1"/>
</dbReference>
<keyword evidence="8" id="KW-1185">Reference proteome</keyword>
<evidence type="ECO:0000259" key="5">
    <source>
        <dbReference type="Pfam" id="PF07238"/>
    </source>
</evidence>
<dbReference type="GO" id="GO:0071945">
    <property type="term" value="P:regulation of bacterial-type flagellum-dependent cell motility by regulation of motor speed"/>
    <property type="evidence" value="ECO:0007669"/>
    <property type="project" value="UniProtKB-UniRule"/>
</dbReference>
<dbReference type="Pfam" id="PF07238">
    <property type="entry name" value="PilZ"/>
    <property type="match status" value="1"/>
</dbReference>
<evidence type="ECO:0000259" key="6">
    <source>
        <dbReference type="Pfam" id="PF07317"/>
    </source>
</evidence>
<evidence type="ECO:0000313" key="8">
    <source>
        <dbReference type="Proteomes" id="UP000186819"/>
    </source>
</evidence>
<dbReference type="HAMAP" id="MF_01457">
    <property type="entry name" value="YcgR"/>
    <property type="match status" value="1"/>
</dbReference>
<dbReference type="Pfam" id="PF07317">
    <property type="entry name" value="PilZN"/>
    <property type="match status" value="1"/>
</dbReference>
<dbReference type="OrthoDB" id="5572581at2"/>
<keyword evidence="3 4" id="KW-0975">Bacterial flagellum</keyword>
<sequence length="256" mass="28559">MPEPSETTTPQRPLDADALARYAVRDPLEIIQLLRMLVDKRPLLTAFIDGGESFVTLALALTDDGAVIVDACPDEVRNARAGSAARLVCVTRLDNVKLQFALEAPARIVHAGKPALRATLPDSIIRLQRREFYRLPTSQAEPLVCVITHVPEDGRRQEVQVRIVDISGGGLAVLVPPKELRFEPGTEYSQCSLRLPDGNPLPVRLKVRNLFEIEKANGVKVLRAGCEFIGLSNQATARIQRYMFKLERERRMHDEH</sequence>
<comment type="similarity">
    <text evidence="4">Belongs to the YcgR family.</text>
</comment>
<reference evidence="8" key="1">
    <citation type="submission" date="2017-01" db="EMBL/GenBank/DDBJ databases">
        <authorList>
            <person name="Varghese N."/>
            <person name="Submissions S."/>
        </authorList>
    </citation>
    <scope>NUCLEOTIDE SEQUENCE [LARGE SCALE GENOMIC DNA]</scope>
    <source>
        <strain evidence="8">ATCC 51758</strain>
    </source>
</reference>
<keyword evidence="2 4" id="KW-0547">Nucleotide-binding</keyword>
<accession>A0A1N7CC96</accession>
<dbReference type="Proteomes" id="UP000186819">
    <property type="component" value="Unassembled WGS sequence"/>
</dbReference>
<comment type="subcellular location">
    <subcellularLocation>
        <location evidence="4">Bacterial flagellum basal body</location>
    </subcellularLocation>
</comment>
<protein>
    <recommendedName>
        <fullName evidence="4">Flagellar brake protein YcgR</fullName>
    </recommendedName>
    <alternativeName>
        <fullName evidence="4">Cyclic di-GMP binding protein YcgR</fullName>
    </alternativeName>
</protein>
<feature type="domain" description="Type III secretion system flagellar brake protein YcgR PilZN" evidence="6">
    <location>
        <begin position="22"/>
        <end position="126"/>
    </location>
</feature>
<name>A0A1N7CC96_9RHOO</name>
<dbReference type="GO" id="GO:0035438">
    <property type="term" value="F:cyclic-di-GMP binding"/>
    <property type="evidence" value="ECO:0007669"/>
    <property type="project" value="UniProtKB-UniRule"/>
</dbReference>
<dbReference type="InterPro" id="IPR023787">
    <property type="entry name" value="T3SS_YcgR"/>
</dbReference>
<dbReference type="GO" id="GO:0071973">
    <property type="term" value="P:bacterial-type flagellum-dependent cell motility"/>
    <property type="evidence" value="ECO:0007669"/>
    <property type="project" value="UniProtKB-UniRule"/>
</dbReference>
<dbReference type="GO" id="GO:0009425">
    <property type="term" value="C:bacterial-type flagellum basal body"/>
    <property type="evidence" value="ECO:0007669"/>
    <property type="project" value="UniProtKB-SubCell"/>
</dbReference>
<dbReference type="InterPro" id="IPR012349">
    <property type="entry name" value="Split_barrel_FMN-bd"/>
</dbReference>
<gene>
    <name evidence="4" type="primary">ycgR</name>
    <name evidence="7" type="ORF">SAMN05421829_12335</name>
</gene>
<dbReference type="EMBL" id="FTMD01000023">
    <property type="protein sequence ID" value="SIR61200.1"/>
    <property type="molecule type" value="Genomic_DNA"/>
</dbReference>
<evidence type="ECO:0000256" key="4">
    <source>
        <dbReference type="HAMAP-Rule" id="MF_01457"/>
    </source>
</evidence>
<organism evidence="7 8">
    <name type="scientific">Aromatoleum tolulyticum</name>
    <dbReference type="NCBI Taxonomy" id="34027"/>
    <lineage>
        <taxon>Bacteria</taxon>
        <taxon>Pseudomonadati</taxon>
        <taxon>Pseudomonadota</taxon>
        <taxon>Betaproteobacteria</taxon>
        <taxon>Rhodocyclales</taxon>
        <taxon>Rhodocyclaceae</taxon>
        <taxon>Aromatoleum</taxon>
    </lineage>
</organism>